<feature type="domain" description="AMP-activated protein kinase glycogen-binding" evidence="2">
    <location>
        <begin position="240"/>
        <end position="319"/>
    </location>
</feature>
<evidence type="ECO:0000259" key="2">
    <source>
        <dbReference type="Pfam" id="PF16561"/>
    </source>
</evidence>
<dbReference type="PANTHER" id="PTHR47342">
    <property type="entry name" value="PROTEIN PTST, CHLOROPLASTIC"/>
    <property type="match status" value="1"/>
</dbReference>
<feature type="coiled-coil region" evidence="1">
    <location>
        <begin position="141"/>
        <end position="175"/>
    </location>
</feature>
<evidence type="ECO:0000313" key="3">
    <source>
        <dbReference type="EMBL" id="CAK9871202.1"/>
    </source>
</evidence>
<keyword evidence="1" id="KW-0175">Coiled coil</keyword>
<dbReference type="Pfam" id="PF16561">
    <property type="entry name" value="AMPK1_CBM"/>
    <property type="match status" value="1"/>
</dbReference>
<protein>
    <recommendedName>
        <fullName evidence="2">AMP-activated protein kinase glycogen-binding domain-containing protein</fullName>
    </recommendedName>
</protein>
<dbReference type="InterPro" id="IPR032640">
    <property type="entry name" value="AMPK1_CBM"/>
</dbReference>
<organism evidence="3 4">
    <name type="scientific">Sphagnum jensenii</name>
    <dbReference type="NCBI Taxonomy" id="128206"/>
    <lineage>
        <taxon>Eukaryota</taxon>
        <taxon>Viridiplantae</taxon>
        <taxon>Streptophyta</taxon>
        <taxon>Embryophyta</taxon>
        <taxon>Bryophyta</taxon>
        <taxon>Sphagnophytina</taxon>
        <taxon>Sphagnopsida</taxon>
        <taxon>Sphagnales</taxon>
        <taxon>Sphagnaceae</taxon>
        <taxon>Sphagnum</taxon>
    </lineage>
</organism>
<dbReference type="InterPro" id="IPR013783">
    <property type="entry name" value="Ig-like_fold"/>
</dbReference>
<dbReference type="EMBL" id="OZ023703">
    <property type="protein sequence ID" value="CAK9871202.1"/>
    <property type="molecule type" value="Genomic_DNA"/>
</dbReference>
<dbReference type="PANTHER" id="PTHR47342:SF1">
    <property type="entry name" value="PROTEIN PTST, CHLOROPLASTIC"/>
    <property type="match status" value="1"/>
</dbReference>
<gene>
    <name evidence="3" type="ORF">CSSPJE1EN2_LOCUS13870</name>
</gene>
<evidence type="ECO:0000256" key="1">
    <source>
        <dbReference type="SAM" id="Coils"/>
    </source>
</evidence>
<dbReference type="CDD" id="cd02859">
    <property type="entry name" value="E_set_AMPKbeta_like_N"/>
    <property type="match status" value="1"/>
</dbReference>
<keyword evidence="4" id="KW-1185">Reference proteome</keyword>
<accession>A0ABP1B7R7</accession>
<dbReference type="Proteomes" id="UP001497522">
    <property type="component" value="Chromosome 2"/>
</dbReference>
<proteinExistence type="predicted"/>
<dbReference type="Gene3D" id="2.60.40.10">
    <property type="entry name" value="Immunoglobulins"/>
    <property type="match status" value="1"/>
</dbReference>
<reference evidence="3 4" key="1">
    <citation type="submission" date="2024-03" db="EMBL/GenBank/DDBJ databases">
        <authorList>
            <consortium name="ELIXIR-Norway"/>
            <consortium name="Elixir Norway"/>
        </authorList>
    </citation>
    <scope>NUCLEOTIDE SEQUENCE [LARGE SCALE GENOMIC DNA]</scope>
</reference>
<sequence length="320" mass="36412">MMDRRLVSAASLSRSSRLGCSVNCKVSHIVVSSSRPKVSLSRICCRGQGHQHAFCAYNLQQKIQNCRNRYHAVCVKMRDAASTDDGSRSSEIRSRDGGFNGASIHNSFNRLEADITEVTYSQTSLANPRFQLALIRESDIRSKLVRKLSEANQQIRQLKREVQEKDDKMFRCRSELASMELELQVLVNIAQEIAKEGGKPGTPKINGRYIHSHLAYRLEEMQKLIFTRIKDVDMVRTREVDIAYYGMAEDVRVMGSFDGWTYGEQMSPESTSMYTRFTSTIKLRPGRYEIKFLVDGEWQLSSELPMSGEGVTMNNLLIVD</sequence>
<dbReference type="InterPro" id="IPR014756">
    <property type="entry name" value="Ig_E-set"/>
</dbReference>
<evidence type="ECO:0000313" key="4">
    <source>
        <dbReference type="Proteomes" id="UP001497522"/>
    </source>
</evidence>
<dbReference type="SUPFAM" id="SSF81296">
    <property type="entry name" value="E set domains"/>
    <property type="match status" value="1"/>
</dbReference>
<name>A0ABP1B7R7_9BRYO</name>